<dbReference type="Pfam" id="PF02954">
    <property type="entry name" value="HTH_8"/>
    <property type="match status" value="1"/>
</dbReference>
<dbReference type="PROSITE" id="PS00676">
    <property type="entry name" value="SIGMA54_INTERACT_2"/>
    <property type="match status" value="1"/>
</dbReference>
<evidence type="ECO:0000256" key="5">
    <source>
        <dbReference type="ARBA" id="ARBA00023163"/>
    </source>
</evidence>
<feature type="domain" description="PAS" evidence="8">
    <location>
        <begin position="162"/>
        <end position="232"/>
    </location>
</feature>
<evidence type="ECO:0000256" key="2">
    <source>
        <dbReference type="ARBA" id="ARBA00022840"/>
    </source>
</evidence>
<dbReference type="InterPro" id="IPR009057">
    <property type="entry name" value="Homeodomain-like_sf"/>
</dbReference>
<dbReference type="SMART" id="SM00382">
    <property type="entry name" value="AAA"/>
    <property type="match status" value="1"/>
</dbReference>
<dbReference type="InterPro" id="IPR029016">
    <property type="entry name" value="GAF-like_dom_sf"/>
</dbReference>
<reference evidence="9 10" key="1">
    <citation type="submission" date="2022-01" db="EMBL/GenBank/DDBJ databases">
        <title>Desulfofustis limnae sp. nov., a novel mesophilic sulfate-reducing bacterium isolated from marsh soil.</title>
        <authorList>
            <person name="Watanabe M."/>
            <person name="Takahashi A."/>
            <person name="Kojima H."/>
            <person name="Fukui M."/>
        </authorList>
    </citation>
    <scope>NUCLEOTIDE SEQUENCE [LARGE SCALE GENOMIC DNA]</scope>
    <source>
        <strain evidence="9 10">PPLL</strain>
    </source>
</reference>
<evidence type="ECO:0000256" key="3">
    <source>
        <dbReference type="ARBA" id="ARBA00023015"/>
    </source>
</evidence>
<dbReference type="Gene3D" id="1.10.10.60">
    <property type="entry name" value="Homeodomain-like"/>
    <property type="match status" value="1"/>
</dbReference>
<evidence type="ECO:0000313" key="9">
    <source>
        <dbReference type="EMBL" id="BDD86546.1"/>
    </source>
</evidence>
<keyword evidence="1" id="KW-0547">Nucleotide-binding</keyword>
<dbReference type="InterPro" id="IPR035965">
    <property type="entry name" value="PAS-like_dom_sf"/>
</dbReference>
<organism evidence="9 10">
    <name type="scientific">Desulfofustis limnaeus</name>
    <dbReference type="NCBI Taxonomy" id="2740163"/>
    <lineage>
        <taxon>Bacteria</taxon>
        <taxon>Pseudomonadati</taxon>
        <taxon>Thermodesulfobacteriota</taxon>
        <taxon>Desulfobulbia</taxon>
        <taxon>Desulfobulbales</taxon>
        <taxon>Desulfocapsaceae</taxon>
        <taxon>Desulfofustis</taxon>
    </lineage>
</organism>
<feature type="domain" description="Sigma-54 factor interaction" evidence="7">
    <location>
        <begin position="311"/>
        <end position="540"/>
    </location>
</feature>
<dbReference type="InterPro" id="IPR025662">
    <property type="entry name" value="Sigma_54_int_dom_ATP-bd_1"/>
</dbReference>
<dbReference type="Gene3D" id="3.30.450.40">
    <property type="match status" value="1"/>
</dbReference>
<evidence type="ECO:0008006" key="11">
    <source>
        <dbReference type="Google" id="ProtNLM"/>
    </source>
</evidence>
<keyword evidence="4" id="KW-0238">DNA-binding</keyword>
<evidence type="ECO:0000256" key="4">
    <source>
        <dbReference type="ARBA" id="ARBA00023125"/>
    </source>
</evidence>
<dbReference type="CDD" id="cd00130">
    <property type="entry name" value="PAS"/>
    <property type="match status" value="1"/>
</dbReference>
<dbReference type="Pfam" id="PF00158">
    <property type="entry name" value="Sigma54_activat"/>
    <property type="match status" value="1"/>
</dbReference>
<dbReference type="InterPro" id="IPR003018">
    <property type="entry name" value="GAF"/>
</dbReference>
<dbReference type="SUPFAM" id="SSF46689">
    <property type="entry name" value="Homeodomain-like"/>
    <property type="match status" value="1"/>
</dbReference>
<dbReference type="SUPFAM" id="SSF55785">
    <property type="entry name" value="PYP-like sensor domain (PAS domain)"/>
    <property type="match status" value="1"/>
</dbReference>
<keyword evidence="2" id="KW-0067">ATP-binding</keyword>
<keyword evidence="10" id="KW-1185">Reference proteome</keyword>
<sequence length="631" mass="70177">MLLRTISDGTAAETGSGFFRALVKNLSIALRTHGAWVTEYLEKTHRLRSLAFWLGDRYVEDYEYAVQGTPCEKLLRDKTYLHIPERVVELFPEDPDLPVIGAVSYIGFPLLDPDNRVLGNLAIVDTRPIPASLRSLSLFRIFAARATAELLRLRAEAKARLREAKLRGVFDGALDAIIELDQAFAVTMVNSAARKLFSNDGNELLGTSFTALLVPPDRERLERIVADLHTKPPGSRSVWIPEGLTALCRQGHTLRTEATLSLIDSGDPPSYVLILRDINERVEAEQAIARLRAETTYLRDELHLLSGHGDIIGTSRPVREALHLVSEVAPTDSTVLLYGETGTGKELFARAIHAASKRRSRSMITVNCAAIPEALMESEFFGHEKGAFTGATQQREGRFSLADKGTIFLDEIGELNLEMQAKLLRVLQEGEFSPVGSSRTRTVDVRVIAATNRDLLDRIEQGAFRRDLYYRLSVFPITIPPLRERGTDIDLLANSFAASFAARMGKRLAPLSSDVLQRLRAYEWPGNVRELQNVIERAIITAQHGRLIIDQALPQTTGAPSQPDRTTPQDDTTGSVMTIAQLQQLERDNLLQALHRCHWKIAGEHGAARLLGIPPSTLQSRLKALRIRRPH</sequence>
<dbReference type="Pfam" id="PF08448">
    <property type="entry name" value="PAS_4"/>
    <property type="match status" value="1"/>
</dbReference>
<dbReference type="PANTHER" id="PTHR32071">
    <property type="entry name" value="TRANSCRIPTIONAL REGULATORY PROTEIN"/>
    <property type="match status" value="1"/>
</dbReference>
<dbReference type="InterPro" id="IPR002197">
    <property type="entry name" value="HTH_Fis"/>
</dbReference>
<dbReference type="InterPro" id="IPR002078">
    <property type="entry name" value="Sigma_54_int"/>
</dbReference>
<evidence type="ECO:0000259" key="8">
    <source>
        <dbReference type="PROSITE" id="PS50112"/>
    </source>
</evidence>
<dbReference type="SUPFAM" id="SSF55781">
    <property type="entry name" value="GAF domain-like"/>
    <property type="match status" value="1"/>
</dbReference>
<dbReference type="PROSITE" id="PS50045">
    <property type="entry name" value="SIGMA54_INTERACT_4"/>
    <property type="match status" value="1"/>
</dbReference>
<keyword evidence="5" id="KW-0804">Transcription</keyword>
<keyword evidence="3" id="KW-0805">Transcription regulation</keyword>
<evidence type="ECO:0000256" key="1">
    <source>
        <dbReference type="ARBA" id="ARBA00022741"/>
    </source>
</evidence>
<protein>
    <recommendedName>
        <fullName evidence="11">Fis family transcriptional regulator</fullName>
    </recommendedName>
</protein>
<dbReference type="InterPro" id="IPR027417">
    <property type="entry name" value="P-loop_NTPase"/>
</dbReference>
<evidence type="ECO:0000313" key="10">
    <source>
        <dbReference type="Proteomes" id="UP000830055"/>
    </source>
</evidence>
<dbReference type="CDD" id="cd00009">
    <property type="entry name" value="AAA"/>
    <property type="match status" value="1"/>
</dbReference>
<dbReference type="PANTHER" id="PTHR32071:SF57">
    <property type="entry name" value="C4-DICARBOXYLATE TRANSPORT TRANSCRIPTIONAL REGULATORY PROTEIN DCTD"/>
    <property type="match status" value="1"/>
</dbReference>
<dbReference type="SMART" id="SM00065">
    <property type="entry name" value="GAF"/>
    <property type="match status" value="1"/>
</dbReference>
<accession>A0ABM7W6M6</accession>
<dbReference type="SMART" id="SM00091">
    <property type="entry name" value="PAS"/>
    <property type="match status" value="1"/>
</dbReference>
<name>A0ABM7W6M6_9BACT</name>
<dbReference type="PROSITE" id="PS00688">
    <property type="entry name" value="SIGMA54_INTERACT_3"/>
    <property type="match status" value="1"/>
</dbReference>
<dbReference type="InterPro" id="IPR025943">
    <property type="entry name" value="Sigma_54_int_dom_ATP-bd_2"/>
</dbReference>
<evidence type="ECO:0000259" key="7">
    <source>
        <dbReference type="PROSITE" id="PS50045"/>
    </source>
</evidence>
<evidence type="ECO:0000256" key="6">
    <source>
        <dbReference type="SAM" id="MobiDB-lite"/>
    </source>
</evidence>
<dbReference type="PROSITE" id="PS00675">
    <property type="entry name" value="SIGMA54_INTERACT_1"/>
    <property type="match status" value="1"/>
</dbReference>
<feature type="compositionally biased region" description="Low complexity" evidence="6">
    <location>
        <begin position="562"/>
        <end position="573"/>
    </location>
</feature>
<feature type="region of interest" description="Disordered" evidence="6">
    <location>
        <begin position="552"/>
        <end position="573"/>
    </location>
</feature>
<dbReference type="InterPro" id="IPR058031">
    <property type="entry name" value="AAA_lid_NorR"/>
</dbReference>
<dbReference type="InterPro" id="IPR025944">
    <property type="entry name" value="Sigma_54_int_dom_CS"/>
</dbReference>
<dbReference type="SUPFAM" id="SSF52540">
    <property type="entry name" value="P-loop containing nucleoside triphosphate hydrolases"/>
    <property type="match status" value="1"/>
</dbReference>
<dbReference type="PROSITE" id="PS50112">
    <property type="entry name" value="PAS"/>
    <property type="match status" value="1"/>
</dbReference>
<dbReference type="Pfam" id="PF25601">
    <property type="entry name" value="AAA_lid_14"/>
    <property type="match status" value="1"/>
</dbReference>
<gene>
    <name evidence="9" type="ORF">DPPLL_09110</name>
</gene>
<dbReference type="Gene3D" id="3.40.50.300">
    <property type="entry name" value="P-loop containing nucleotide triphosphate hydrolases"/>
    <property type="match status" value="1"/>
</dbReference>
<dbReference type="Gene3D" id="3.30.450.20">
    <property type="entry name" value="PAS domain"/>
    <property type="match status" value="1"/>
</dbReference>
<dbReference type="NCBIfam" id="TIGR00229">
    <property type="entry name" value="sensory_box"/>
    <property type="match status" value="1"/>
</dbReference>
<dbReference type="InterPro" id="IPR013656">
    <property type="entry name" value="PAS_4"/>
</dbReference>
<dbReference type="Proteomes" id="UP000830055">
    <property type="component" value="Chromosome"/>
</dbReference>
<proteinExistence type="predicted"/>
<dbReference type="InterPro" id="IPR000014">
    <property type="entry name" value="PAS"/>
</dbReference>
<dbReference type="Gene3D" id="1.10.8.60">
    <property type="match status" value="1"/>
</dbReference>
<dbReference type="EMBL" id="AP025516">
    <property type="protein sequence ID" value="BDD86546.1"/>
    <property type="molecule type" value="Genomic_DNA"/>
</dbReference>
<dbReference type="InterPro" id="IPR003593">
    <property type="entry name" value="AAA+_ATPase"/>
</dbReference>